<name>H0HUE1_9HYPH</name>
<accession>H0HUE1</accession>
<dbReference type="AlphaFoldDB" id="H0HUE1"/>
<dbReference type="Proteomes" id="UP000003250">
    <property type="component" value="Unassembled WGS sequence"/>
</dbReference>
<organism evidence="1 2">
    <name type="scientific">Mesorhizobium alhagi CCNWXJ12-2</name>
    <dbReference type="NCBI Taxonomy" id="1107882"/>
    <lineage>
        <taxon>Bacteria</taxon>
        <taxon>Pseudomonadati</taxon>
        <taxon>Pseudomonadota</taxon>
        <taxon>Alphaproteobacteria</taxon>
        <taxon>Hyphomicrobiales</taxon>
        <taxon>Phyllobacteriaceae</taxon>
        <taxon>Allomesorhizobium</taxon>
    </lineage>
</organism>
<keyword evidence="2" id="KW-1185">Reference proteome</keyword>
<gene>
    <name evidence="1" type="ORF">MAXJ12_18913</name>
</gene>
<evidence type="ECO:0000313" key="2">
    <source>
        <dbReference type="Proteomes" id="UP000003250"/>
    </source>
</evidence>
<protein>
    <submittedName>
        <fullName evidence="1">Uncharacterized protein</fullName>
    </submittedName>
</protein>
<proteinExistence type="predicted"/>
<reference evidence="1 2" key="1">
    <citation type="journal article" date="2012" name="J. Bacteriol.">
        <title>Draft Genome Sequence of Mesorhizobium alhagi CCNWXJ12-2T, a Novel Salt-Resistant Species Isolated from the Desert of Northwestern China.</title>
        <authorList>
            <person name="Zhou M."/>
            <person name="Chen W."/>
            <person name="Chen H."/>
            <person name="Wei G."/>
        </authorList>
    </citation>
    <scope>NUCLEOTIDE SEQUENCE [LARGE SCALE GENOMIC DNA]</scope>
    <source>
        <strain evidence="1 2">CCNWXJ12-2</strain>
    </source>
</reference>
<sequence>MKVKCPKQAFGEAYLRALEKMTEVVQAILDALGAQP</sequence>
<dbReference type="EMBL" id="AHAM01000150">
    <property type="protein sequence ID" value="EHK55671.1"/>
    <property type="molecule type" value="Genomic_DNA"/>
</dbReference>
<evidence type="ECO:0000313" key="1">
    <source>
        <dbReference type="EMBL" id="EHK55671.1"/>
    </source>
</evidence>